<comment type="caution">
    <text evidence="2">The sequence shown here is derived from an EMBL/GenBank/DDBJ whole genome shotgun (WGS) entry which is preliminary data.</text>
</comment>
<evidence type="ECO:0000313" key="2">
    <source>
        <dbReference type="EMBL" id="TFB01045.1"/>
    </source>
</evidence>
<dbReference type="RefSeq" id="XP_073557246.1">
    <property type="nucleotide sequence ID" value="XM_073704087.1"/>
</dbReference>
<feature type="region of interest" description="Disordered" evidence="1">
    <location>
        <begin position="315"/>
        <end position="356"/>
    </location>
</feature>
<proteinExistence type="predicted"/>
<keyword evidence="3" id="KW-1185">Reference proteome</keyword>
<dbReference type="EMBL" id="PPTA01000009">
    <property type="protein sequence ID" value="TFB01045.1"/>
    <property type="molecule type" value="Genomic_DNA"/>
</dbReference>
<accession>A0ABY2H0Y9</accession>
<evidence type="ECO:0000256" key="1">
    <source>
        <dbReference type="SAM" id="MobiDB-lite"/>
    </source>
</evidence>
<name>A0ABY2H0Y9_9HYPO</name>
<dbReference type="Proteomes" id="UP001642720">
    <property type="component" value="Unassembled WGS sequence"/>
</dbReference>
<gene>
    <name evidence="2" type="ORF">CCMA1212_006896</name>
</gene>
<sequence length="451" mass="49329">MAFLYDDENLAAYGLEDESVDIDLDQDEHSQGEVKSTVKHNFGGTVGKGYSASIRRLEEVHGSLDNGVEDDGSLLVLKVTPKTDSTKRMFKSFSVTLKLEGPPDGDFNGDPPSLAAFEPAADGDEYFQEKITHITQSRTLETGLSVKPPTALESTISHTSEVEKQFDQRRLLKLSAESHGLYPGIDTTVKFTLEPASQDEGIGDSLAIALIVKRCPGSNFYISVLTEAEVGFRARDLVSWKNRLHNSLRIGPFGPATSNRETSPPGVDKTNLQAASNQILKSLAYLHMPEKGTRKLFLDHSSNSVVMEDILTGSESHAPEPAGYGLSQRTSGSPAVETSQARNTGTARINSDQGVDDLAAQPMPSTEALGHKQIRVGQPLPISSHIERDDSLSQQQNRSLLAIQNSRAVRHRMMASLYRDLAQLHLDEAEEVEKLLEIAYTDKAMAQVVRF</sequence>
<protein>
    <submittedName>
        <fullName evidence="2">Uncharacterized protein</fullName>
    </submittedName>
</protein>
<feature type="compositionally biased region" description="Polar residues" evidence="1">
    <location>
        <begin position="327"/>
        <end position="353"/>
    </location>
</feature>
<reference evidence="2 3" key="1">
    <citation type="submission" date="2018-01" db="EMBL/GenBank/DDBJ databases">
        <title>Genome characterization of the sugarcane-associated fungus Trichoderma ghanense CCMA-1212 and their application in lignocelulose bioconversion.</title>
        <authorList>
            <person name="Steindorff A.S."/>
            <person name="Mendes T.D."/>
            <person name="Vilela E.S.D."/>
            <person name="Rodrigues D.S."/>
            <person name="Formighieri E.F."/>
            <person name="Melo I.S."/>
            <person name="Favaro L.C.L."/>
        </authorList>
    </citation>
    <scope>NUCLEOTIDE SEQUENCE [LARGE SCALE GENOMIC DNA]</scope>
    <source>
        <strain evidence="2 3">CCMA-1212</strain>
    </source>
</reference>
<feature type="region of interest" description="Disordered" evidence="1">
    <location>
        <begin position="250"/>
        <end position="270"/>
    </location>
</feature>
<dbReference type="GeneID" id="300578537"/>
<evidence type="ECO:0000313" key="3">
    <source>
        <dbReference type="Proteomes" id="UP001642720"/>
    </source>
</evidence>
<organism evidence="2 3">
    <name type="scientific">Trichoderma ghanense</name>
    <dbReference type="NCBI Taxonomy" id="65468"/>
    <lineage>
        <taxon>Eukaryota</taxon>
        <taxon>Fungi</taxon>
        <taxon>Dikarya</taxon>
        <taxon>Ascomycota</taxon>
        <taxon>Pezizomycotina</taxon>
        <taxon>Sordariomycetes</taxon>
        <taxon>Hypocreomycetidae</taxon>
        <taxon>Hypocreales</taxon>
        <taxon>Hypocreaceae</taxon>
        <taxon>Trichoderma</taxon>
    </lineage>
</organism>